<evidence type="ECO:0000256" key="3">
    <source>
        <dbReference type="SAM" id="MobiDB-lite"/>
    </source>
</evidence>
<dbReference type="InterPro" id="IPR000424">
    <property type="entry name" value="Primosome_PriB/ssb"/>
</dbReference>
<accession>A0A087GP08</accession>
<dbReference type="EMBL" id="CM002874">
    <property type="protein sequence ID" value="KFK31610.1"/>
    <property type="molecule type" value="Genomic_DNA"/>
</dbReference>
<keyword evidence="5" id="KW-1185">Reference proteome</keyword>
<dbReference type="PANTHER" id="PTHR10302:SF12">
    <property type="entry name" value="PROTEIN OSB3, CHLOROPLASTIC_MITOCHONDRIAL"/>
    <property type="match status" value="1"/>
</dbReference>
<protein>
    <submittedName>
        <fullName evidence="4">Uncharacterized protein</fullName>
    </submittedName>
</protein>
<proteinExistence type="predicted"/>
<dbReference type="PANTHER" id="PTHR10302">
    <property type="entry name" value="SINGLE-STRANDED DNA-BINDING PROTEIN"/>
    <property type="match status" value="1"/>
</dbReference>
<reference evidence="5" key="1">
    <citation type="journal article" date="2015" name="Nat. Plants">
        <title>Genome expansion of Arabis alpina linked with retrotransposition and reduced symmetric DNA methylation.</title>
        <authorList>
            <person name="Willing E.M."/>
            <person name="Rawat V."/>
            <person name="Mandakova T."/>
            <person name="Maumus F."/>
            <person name="James G.V."/>
            <person name="Nordstroem K.J."/>
            <person name="Becker C."/>
            <person name="Warthmann N."/>
            <person name="Chica C."/>
            <person name="Szarzynska B."/>
            <person name="Zytnicki M."/>
            <person name="Albani M.C."/>
            <person name="Kiefer C."/>
            <person name="Bergonzi S."/>
            <person name="Castaings L."/>
            <person name="Mateos J.L."/>
            <person name="Berns M.C."/>
            <person name="Bujdoso N."/>
            <person name="Piofczyk T."/>
            <person name="de Lorenzo L."/>
            <person name="Barrero-Sicilia C."/>
            <person name="Mateos I."/>
            <person name="Piednoel M."/>
            <person name="Hagmann J."/>
            <person name="Chen-Min-Tao R."/>
            <person name="Iglesias-Fernandez R."/>
            <person name="Schuster S.C."/>
            <person name="Alonso-Blanco C."/>
            <person name="Roudier F."/>
            <person name="Carbonero P."/>
            <person name="Paz-Ares J."/>
            <person name="Davis S.J."/>
            <person name="Pecinka A."/>
            <person name="Quesneville H."/>
            <person name="Colot V."/>
            <person name="Lysak M.A."/>
            <person name="Weigel D."/>
            <person name="Coupland G."/>
            <person name="Schneeberger K."/>
        </authorList>
    </citation>
    <scope>NUCLEOTIDE SEQUENCE [LARGE SCALE GENOMIC DNA]</scope>
    <source>
        <strain evidence="5">cv. Pajares</strain>
    </source>
</reference>
<organism evidence="4 5">
    <name type="scientific">Arabis alpina</name>
    <name type="common">Alpine rock-cress</name>
    <dbReference type="NCBI Taxonomy" id="50452"/>
    <lineage>
        <taxon>Eukaryota</taxon>
        <taxon>Viridiplantae</taxon>
        <taxon>Streptophyta</taxon>
        <taxon>Embryophyta</taxon>
        <taxon>Tracheophyta</taxon>
        <taxon>Spermatophyta</taxon>
        <taxon>Magnoliopsida</taxon>
        <taxon>eudicotyledons</taxon>
        <taxon>Gunneridae</taxon>
        <taxon>Pentapetalae</taxon>
        <taxon>rosids</taxon>
        <taxon>malvids</taxon>
        <taxon>Brassicales</taxon>
        <taxon>Brassicaceae</taxon>
        <taxon>Arabideae</taxon>
        <taxon>Arabis</taxon>
    </lineage>
</organism>
<dbReference type="InterPro" id="IPR012340">
    <property type="entry name" value="NA-bd_OB-fold"/>
</dbReference>
<dbReference type="GO" id="GO:0042645">
    <property type="term" value="C:mitochondrial nucleoid"/>
    <property type="evidence" value="ECO:0007669"/>
    <property type="project" value="TreeGrafter"/>
</dbReference>
<dbReference type="Gene3D" id="2.40.50.140">
    <property type="entry name" value="Nucleic acid-binding proteins"/>
    <property type="match status" value="1"/>
</dbReference>
<dbReference type="PROSITE" id="PS50935">
    <property type="entry name" value="SSB"/>
    <property type="match status" value="1"/>
</dbReference>
<evidence type="ECO:0000256" key="2">
    <source>
        <dbReference type="PROSITE-ProRule" id="PRU00252"/>
    </source>
</evidence>
<evidence type="ECO:0000256" key="1">
    <source>
        <dbReference type="ARBA" id="ARBA00023125"/>
    </source>
</evidence>
<dbReference type="OrthoDB" id="669963at2759"/>
<name>A0A087GP08_ARAAL</name>
<evidence type="ECO:0000313" key="5">
    <source>
        <dbReference type="Proteomes" id="UP000029120"/>
    </source>
</evidence>
<dbReference type="GO" id="GO:0003697">
    <property type="term" value="F:single-stranded DNA binding"/>
    <property type="evidence" value="ECO:0007669"/>
    <property type="project" value="InterPro"/>
</dbReference>
<feature type="region of interest" description="Disordered" evidence="3">
    <location>
        <begin position="371"/>
        <end position="390"/>
    </location>
</feature>
<sequence>MNLISRTLTKVVYSSLHHSRAAKLPTQKWVISQQIRLYTVAVTGKISTGGSKPKAKASDVATEKEELARPKMIEYKQEIANWVNLIGFVDQPIQFESNSDGKFWAGTVISQRSAFKASTFWIPIIFEGELAKIAAHHVKKDDRIHVSGKLFIDSPLSNVTYPQSNVQIMVQNLNFVEAMITPTEKEEIKPKKRPARSKKVKVIDEETSNAWMHLLENPKEWLDYRGNKASGLVKPRHPDFKCKDGGLALWLSSAPDWVLPELQGLGFDVSVPIVKLKQLKGEESWKDLVQNPDKWLDTRSEKTNPKAPDFKHKETNEALWMTDSPTWVLSKLPPLKKKQEQPLGTKTVSQPVLKPLKNEESWKDLVQNPDKWFDNRSNKTNAKAPDFMNNETGEPLWMNNSPTWVLSKLPPLKKRQEPPLKKIQEQPLVAKPVSLPMLKRLKSEEFWKDLVQNPDKWWDNRSIKRSAKSPDFRHKDTGEGLWMSDSPVWALSKLPPLKKNQETPVMA</sequence>
<keyword evidence="1 2" id="KW-0238">DNA-binding</keyword>
<dbReference type="OMA" id="PNVTYPQ"/>
<dbReference type="SUPFAM" id="SSF50249">
    <property type="entry name" value="Nucleic acid-binding proteins"/>
    <property type="match status" value="1"/>
</dbReference>
<dbReference type="Gramene" id="KFK31610">
    <property type="protein sequence ID" value="KFK31610"/>
    <property type="gene ID" value="AALP_AA6G135400"/>
</dbReference>
<dbReference type="eggNOG" id="ENOG502S0Q4">
    <property type="taxonomic scope" value="Eukaryota"/>
</dbReference>
<dbReference type="AlphaFoldDB" id="A0A087GP08"/>
<dbReference type="Proteomes" id="UP000029120">
    <property type="component" value="Chromosome 6"/>
</dbReference>
<gene>
    <name evidence="4" type="ordered locus">AALP_Aa6g135400</name>
</gene>
<dbReference type="InterPro" id="IPR011344">
    <property type="entry name" value="ssDNA-bd"/>
</dbReference>
<evidence type="ECO:0000313" key="4">
    <source>
        <dbReference type="EMBL" id="KFK31610.1"/>
    </source>
</evidence>
<dbReference type="GO" id="GO:0006264">
    <property type="term" value="P:mitochondrial DNA replication"/>
    <property type="evidence" value="ECO:0007669"/>
    <property type="project" value="TreeGrafter"/>
</dbReference>